<feature type="domain" description="Ionotropic glutamate receptor C-terminal" evidence="7">
    <location>
        <begin position="53"/>
        <end position="273"/>
    </location>
</feature>
<dbReference type="GO" id="GO:0015276">
    <property type="term" value="F:ligand-gated monoatomic ion channel activity"/>
    <property type="evidence" value="ECO:0007669"/>
    <property type="project" value="InterPro"/>
</dbReference>
<feature type="region of interest" description="Disordered" evidence="5">
    <location>
        <begin position="143"/>
        <end position="169"/>
    </location>
</feature>
<feature type="compositionally biased region" description="Polar residues" evidence="5">
    <location>
        <begin position="143"/>
        <end position="156"/>
    </location>
</feature>
<dbReference type="Pfam" id="PF00497">
    <property type="entry name" value="SBP_bac_3"/>
    <property type="match status" value="1"/>
</dbReference>
<name>Q0G4L7_9HYPH</name>
<dbReference type="InterPro" id="IPR001320">
    <property type="entry name" value="Iontro_rcpt_C"/>
</dbReference>
<accession>Q0G4L7</accession>
<evidence type="ECO:0000313" key="9">
    <source>
        <dbReference type="Proteomes" id="UP000004310"/>
    </source>
</evidence>
<dbReference type="Gene3D" id="3.40.190.10">
    <property type="entry name" value="Periplasmic binding protein-like II"/>
    <property type="match status" value="2"/>
</dbReference>
<sequence length="292" mass="31950">MHAKFRGMLALLHAVHRPERFLTKEVLPMIRQSLFALTFATAGFAVTPSLAEMLTAGANVGNVPWEFQDENGEITGFEVELLQEVASRLDYEGVDIQNIPFNGLFSAVQSGRIDVAISSITITDERLQSVSFAQPYYDSDQSLSTRTDSGISSTQDLEGKTVGVDTGSTGDMYASEREADWGLAGISRYEGLNPAMLDLAAGRIDAYVSDIPAVAYYLRDKPDMEVVERLKTGEQYSMMFAKDSELAAKANEVLTTLKNEGYIASLHEKWFGTAPEDTTSTVTVMDMPAPKS</sequence>
<dbReference type="PROSITE" id="PS01039">
    <property type="entry name" value="SBP_BACTERIAL_3"/>
    <property type="match status" value="1"/>
</dbReference>
<keyword evidence="9" id="KW-1185">Reference proteome</keyword>
<evidence type="ECO:0000259" key="6">
    <source>
        <dbReference type="SMART" id="SM00062"/>
    </source>
</evidence>
<evidence type="ECO:0000256" key="2">
    <source>
        <dbReference type="ARBA" id="ARBA00010333"/>
    </source>
</evidence>
<dbReference type="AlphaFoldDB" id="Q0G4L7"/>
<evidence type="ECO:0000313" key="8">
    <source>
        <dbReference type="EMBL" id="EAU41464.1"/>
    </source>
</evidence>
<dbReference type="SMART" id="SM00079">
    <property type="entry name" value="PBPe"/>
    <property type="match status" value="1"/>
</dbReference>
<comment type="subcellular location">
    <subcellularLocation>
        <location evidence="1">Cell envelope</location>
    </subcellularLocation>
</comment>
<evidence type="ECO:0000256" key="4">
    <source>
        <dbReference type="RuleBase" id="RU003744"/>
    </source>
</evidence>
<proteinExistence type="inferred from homology"/>
<dbReference type="HOGENOM" id="CLU_019602_18_2_5"/>
<dbReference type="GO" id="GO:0016020">
    <property type="term" value="C:membrane"/>
    <property type="evidence" value="ECO:0007669"/>
    <property type="project" value="InterPro"/>
</dbReference>
<dbReference type="GO" id="GO:0030313">
    <property type="term" value="C:cell envelope"/>
    <property type="evidence" value="ECO:0007669"/>
    <property type="project" value="UniProtKB-SubCell"/>
</dbReference>
<protein>
    <submittedName>
        <fullName evidence="8">Uncharacterized protein</fullName>
    </submittedName>
</protein>
<organism evidence="8 9">
    <name type="scientific">Fulvimarina pelagi HTCC2506</name>
    <dbReference type="NCBI Taxonomy" id="314231"/>
    <lineage>
        <taxon>Bacteria</taxon>
        <taxon>Pseudomonadati</taxon>
        <taxon>Pseudomonadota</taxon>
        <taxon>Alphaproteobacteria</taxon>
        <taxon>Hyphomicrobiales</taxon>
        <taxon>Aurantimonadaceae</taxon>
        <taxon>Fulvimarina</taxon>
    </lineage>
</organism>
<keyword evidence="3" id="KW-0732">Signal</keyword>
<dbReference type="PANTHER" id="PTHR35936:SF17">
    <property type="entry name" value="ARGININE-BINDING EXTRACELLULAR PROTEIN ARTP"/>
    <property type="match status" value="1"/>
</dbReference>
<gene>
    <name evidence="8" type="ORF">FP2506_13564</name>
</gene>
<comment type="caution">
    <text evidence="8">The sequence shown here is derived from an EMBL/GenBank/DDBJ whole genome shotgun (WGS) entry which is preliminary data.</text>
</comment>
<feature type="domain" description="Solute-binding protein family 3/N-terminal" evidence="6">
    <location>
        <begin position="53"/>
        <end position="274"/>
    </location>
</feature>
<comment type="similarity">
    <text evidence="2 4">Belongs to the bacterial solute-binding protein 3 family.</text>
</comment>
<dbReference type="EMBL" id="AATP01000002">
    <property type="protein sequence ID" value="EAU41464.1"/>
    <property type="molecule type" value="Genomic_DNA"/>
</dbReference>
<dbReference type="Proteomes" id="UP000004310">
    <property type="component" value="Unassembled WGS sequence"/>
</dbReference>
<dbReference type="InterPro" id="IPR001638">
    <property type="entry name" value="Solute-binding_3/MltF_N"/>
</dbReference>
<evidence type="ECO:0000256" key="5">
    <source>
        <dbReference type="SAM" id="MobiDB-lite"/>
    </source>
</evidence>
<dbReference type="PANTHER" id="PTHR35936">
    <property type="entry name" value="MEMBRANE-BOUND LYTIC MUREIN TRANSGLYCOSYLASE F"/>
    <property type="match status" value="1"/>
</dbReference>
<dbReference type="eggNOG" id="COG0834">
    <property type="taxonomic scope" value="Bacteria"/>
</dbReference>
<dbReference type="CDD" id="cd13624">
    <property type="entry name" value="PBP2_Arg_Lys_His"/>
    <property type="match status" value="1"/>
</dbReference>
<dbReference type="SMART" id="SM00062">
    <property type="entry name" value="PBPb"/>
    <property type="match status" value="1"/>
</dbReference>
<reference evidence="8 9" key="1">
    <citation type="journal article" date="2010" name="J. Bacteriol.">
        <title>Genome sequence of Fulvimarina pelagi HTCC2506T, a Mn(II)-oxidizing alphaproteobacterium possessing an aerobic anoxygenic photosynthetic gene cluster and Xanthorhodopsin.</title>
        <authorList>
            <person name="Kang I."/>
            <person name="Oh H.M."/>
            <person name="Lim S.I."/>
            <person name="Ferriera S."/>
            <person name="Giovannoni S.J."/>
            <person name="Cho J.C."/>
        </authorList>
    </citation>
    <scope>NUCLEOTIDE SEQUENCE [LARGE SCALE GENOMIC DNA]</scope>
    <source>
        <strain evidence="8 9">HTCC2506</strain>
    </source>
</reference>
<dbReference type="InterPro" id="IPR018313">
    <property type="entry name" value="SBP_3_CS"/>
</dbReference>
<evidence type="ECO:0000259" key="7">
    <source>
        <dbReference type="SMART" id="SM00079"/>
    </source>
</evidence>
<dbReference type="STRING" id="217511.GCA_001463845_02440"/>
<evidence type="ECO:0000256" key="3">
    <source>
        <dbReference type="ARBA" id="ARBA00022729"/>
    </source>
</evidence>
<evidence type="ECO:0000256" key="1">
    <source>
        <dbReference type="ARBA" id="ARBA00004196"/>
    </source>
</evidence>
<dbReference type="SUPFAM" id="SSF53850">
    <property type="entry name" value="Periplasmic binding protein-like II"/>
    <property type="match status" value="1"/>
</dbReference>